<dbReference type="Proteomes" id="UP001152614">
    <property type="component" value="Unassembled WGS sequence"/>
</dbReference>
<dbReference type="RefSeq" id="WP_278229395.1">
    <property type="nucleotide sequence ID" value="NZ_JAOWLY010000017.1"/>
</dbReference>
<sequence>MDEVGLPFAFKEVPGGTNFYFKIKDEQIAYQALGKILEHITKNPSDFEKKVVQNPHRMTLTPSVKAPMKGKG</sequence>
<accession>A0A9X4S6E9</accession>
<dbReference type="EMBL" id="JAOWLY010000017">
    <property type="protein sequence ID" value="MDG4984982.1"/>
    <property type="molecule type" value="Genomic_DNA"/>
</dbReference>
<evidence type="ECO:0000313" key="2">
    <source>
        <dbReference type="Proteomes" id="UP001152614"/>
    </source>
</evidence>
<name>A0A9X4S6E9_9LACT</name>
<organism evidence="1 2">
    <name type="scientific">Lactococcus lactis</name>
    <dbReference type="NCBI Taxonomy" id="1358"/>
    <lineage>
        <taxon>Bacteria</taxon>
        <taxon>Bacillati</taxon>
        <taxon>Bacillota</taxon>
        <taxon>Bacilli</taxon>
        <taxon>Lactobacillales</taxon>
        <taxon>Streptococcaceae</taxon>
        <taxon>Lactococcus</taxon>
    </lineage>
</organism>
<dbReference type="AlphaFoldDB" id="A0A9X4S6E9"/>
<protein>
    <submittedName>
        <fullName evidence="1">Uncharacterized protein</fullName>
    </submittedName>
</protein>
<reference evidence="1" key="1">
    <citation type="submission" date="2022-10" db="EMBL/GenBank/DDBJ databases">
        <authorList>
            <person name="Turner M.S."/>
            <person name="Huang W."/>
        </authorList>
    </citation>
    <scope>NUCLEOTIDE SEQUENCE</scope>
    <source>
        <strain evidence="1">3</strain>
    </source>
</reference>
<comment type="caution">
    <text evidence="1">The sequence shown here is derived from an EMBL/GenBank/DDBJ whole genome shotgun (WGS) entry which is preliminary data.</text>
</comment>
<gene>
    <name evidence="1" type="ORF">OGZ51_12585</name>
</gene>
<evidence type="ECO:0000313" key="1">
    <source>
        <dbReference type="EMBL" id="MDG4984982.1"/>
    </source>
</evidence>
<reference evidence="1" key="2">
    <citation type="journal article" date="2023" name="Food Microbiol.">
        <title>Evaluation of the fermentation potential of lactic acid bacteria isolated from herbs, fruits and vegetables as starter cultures in nut-based milk alternatives.</title>
        <authorList>
            <person name="Huang W."/>
            <person name="Dong A."/>
            <person name="Pham H.T."/>
            <person name="Zhou C."/>
            <person name="Huo Z."/>
            <person name="Watjen A.P."/>
            <person name="Prakash S."/>
            <person name="Bang-Berthelsen C.H."/>
            <person name="Turner M.S."/>
        </authorList>
    </citation>
    <scope>NUCLEOTIDE SEQUENCE</scope>
    <source>
        <strain evidence="1">3</strain>
    </source>
</reference>
<proteinExistence type="predicted"/>